<dbReference type="Gene3D" id="3.40.366.10">
    <property type="entry name" value="Malonyl-Coenzyme A Acyl Carrier Protein, domain 2"/>
    <property type="match status" value="1"/>
</dbReference>
<evidence type="ECO:0000313" key="5">
    <source>
        <dbReference type="EMBL" id="MEE4590262.1"/>
    </source>
</evidence>
<dbReference type="InterPro" id="IPR016035">
    <property type="entry name" value="Acyl_Trfase/lysoPLipase"/>
</dbReference>
<dbReference type="Pfam" id="PF00698">
    <property type="entry name" value="Acyl_transf_1"/>
    <property type="match status" value="1"/>
</dbReference>
<protein>
    <submittedName>
        <fullName evidence="5">Acyltransferase domain-containing protein</fullName>
    </submittedName>
</protein>
<feature type="non-terminal residue" evidence="5">
    <location>
        <position position="1"/>
    </location>
</feature>
<keyword evidence="2" id="KW-0511">Multifunctional enzyme</keyword>
<proteinExistence type="predicted"/>
<sequence length="112" mass="11820">CVAGVWSLEDAARVVAARGRLMQALPEGGAMVSLQAAAAEVLRHLAGYEGRVSVAAINGPAATVISGDEEAVRAVEEVFIGRGVRTRWLRVSHAFHSSCMDGMLAEFGEVLR</sequence>
<dbReference type="SUPFAM" id="SSF52151">
    <property type="entry name" value="FabD/lysophospholipase-like"/>
    <property type="match status" value="1"/>
</dbReference>
<evidence type="ECO:0000256" key="2">
    <source>
        <dbReference type="ARBA" id="ARBA00023268"/>
    </source>
</evidence>
<dbReference type="InterPro" id="IPR014043">
    <property type="entry name" value="Acyl_transferase_dom"/>
</dbReference>
<comment type="caution">
    <text evidence="5">The sequence shown here is derived from an EMBL/GenBank/DDBJ whole genome shotgun (WGS) entry which is preliminary data.</text>
</comment>
<dbReference type="AlphaFoldDB" id="A0ABD5JRV1"/>
<dbReference type="PANTHER" id="PTHR43775">
    <property type="entry name" value="FATTY ACID SYNTHASE"/>
    <property type="match status" value="1"/>
</dbReference>
<feature type="non-terminal residue" evidence="5">
    <location>
        <position position="112"/>
    </location>
</feature>
<dbReference type="SMART" id="SM00827">
    <property type="entry name" value="PKS_AT"/>
    <property type="match status" value="1"/>
</dbReference>
<evidence type="ECO:0000313" key="6">
    <source>
        <dbReference type="Proteomes" id="UP001354649"/>
    </source>
</evidence>
<organism evidence="5 6">
    <name type="scientific">Streptomyces antimycoticus</name>
    <dbReference type="NCBI Taxonomy" id="68175"/>
    <lineage>
        <taxon>Bacteria</taxon>
        <taxon>Bacillati</taxon>
        <taxon>Actinomycetota</taxon>
        <taxon>Actinomycetes</taxon>
        <taxon>Kitasatosporales</taxon>
        <taxon>Streptomycetaceae</taxon>
        <taxon>Streptomyces</taxon>
        <taxon>Streptomyces violaceusniger group</taxon>
    </lineage>
</organism>
<dbReference type="SUPFAM" id="SSF55048">
    <property type="entry name" value="Probable ACP-binding domain of malonyl-CoA ACP transacylase"/>
    <property type="match status" value="1"/>
</dbReference>
<keyword evidence="3 5" id="KW-0012">Acyltransferase</keyword>
<feature type="domain" description="Malonyl-CoA:ACP transacylase (MAT)" evidence="4">
    <location>
        <begin position="1"/>
        <end position="112"/>
    </location>
</feature>
<dbReference type="InterPro" id="IPR050091">
    <property type="entry name" value="PKS_NRPS_Biosynth_Enz"/>
</dbReference>
<dbReference type="InterPro" id="IPR001227">
    <property type="entry name" value="Ac_transferase_dom_sf"/>
</dbReference>
<reference evidence="5 6" key="1">
    <citation type="submission" date="2023-11" db="EMBL/GenBank/DDBJ databases">
        <title>30 novel species of actinomycetes from the DSMZ collection.</title>
        <authorList>
            <person name="Nouioui I."/>
        </authorList>
    </citation>
    <scope>NUCLEOTIDE SEQUENCE [LARGE SCALE GENOMIC DNA]</scope>
    <source>
        <strain evidence="5 6">DSM 41602</strain>
    </source>
</reference>
<accession>A0ABD5JRV1</accession>
<dbReference type="GO" id="GO:0016746">
    <property type="term" value="F:acyltransferase activity"/>
    <property type="evidence" value="ECO:0007669"/>
    <property type="project" value="UniProtKB-KW"/>
</dbReference>
<dbReference type="InterPro" id="IPR016036">
    <property type="entry name" value="Malonyl_transacylase_ACP-bd"/>
</dbReference>
<dbReference type="PANTHER" id="PTHR43775:SF51">
    <property type="entry name" value="INACTIVE PHENOLPHTHIOCEROL SYNTHESIS POLYKETIDE SYNTHASE TYPE I PKS1-RELATED"/>
    <property type="match status" value="1"/>
</dbReference>
<evidence type="ECO:0000259" key="4">
    <source>
        <dbReference type="SMART" id="SM00827"/>
    </source>
</evidence>
<dbReference type="Proteomes" id="UP001354649">
    <property type="component" value="Unassembled WGS sequence"/>
</dbReference>
<gene>
    <name evidence="5" type="ORF">V2K49_46230</name>
</gene>
<keyword evidence="1" id="KW-0808">Transferase</keyword>
<name>A0ABD5JRV1_9ACTN</name>
<evidence type="ECO:0000256" key="3">
    <source>
        <dbReference type="ARBA" id="ARBA00023315"/>
    </source>
</evidence>
<evidence type="ECO:0000256" key="1">
    <source>
        <dbReference type="ARBA" id="ARBA00022679"/>
    </source>
</evidence>
<dbReference type="EMBL" id="JAZBJQ010000165">
    <property type="protein sequence ID" value="MEE4590262.1"/>
    <property type="molecule type" value="Genomic_DNA"/>
</dbReference>